<name>A0A4Q1BBD2_TREME</name>
<reference evidence="2 3" key="1">
    <citation type="submission" date="2016-06" db="EMBL/GenBank/DDBJ databases">
        <title>Evolution of pathogenesis and genome organization in the Tremellales.</title>
        <authorList>
            <person name="Cuomo C."/>
            <person name="Litvintseva A."/>
            <person name="Heitman J."/>
            <person name="Chen Y."/>
            <person name="Sun S."/>
            <person name="Springer D."/>
            <person name="Dromer F."/>
            <person name="Young S."/>
            <person name="Zeng Q."/>
            <person name="Chapman S."/>
            <person name="Gujja S."/>
            <person name="Saif S."/>
            <person name="Birren B."/>
        </authorList>
    </citation>
    <scope>NUCLEOTIDE SEQUENCE [LARGE SCALE GENOMIC DNA]</scope>
    <source>
        <strain evidence="2 3">ATCC 28783</strain>
    </source>
</reference>
<comment type="caution">
    <text evidence="2">The sequence shown here is derived from an EMBL/GenBank/DDBJ whole genome shotgun (WGS) entry which is preliminary data.</text>
</comment>
<sequence>MADLEESSSGTASTWAPYLPLVPIALSAAGTALIGGQESTLKSFTRQHTEGEGELNYSPEAGDPSEFTHWMSLLDARMSTRGLPPRFKTFRIVSETTFIHPNTMPGSWAEAPLEESVAVQIMRRDAVGLAEYVMTGCGSIFKQAPGIQSGIPTDLNGVEELTQVEDTEAQLKGIISSRGRYTWLKYETRTVTARVLG</sequence>
<proteinExistence type="predicted"/>
<dbReference type="InParanoid" id="A0A4Q1BBD2"/>
<keyword evidence="1" id="KW-0812">Transmembrane</keyword>
<dbReference type="Proteomes" id="UP000289152">
    <property type="component" value="Unassembled WGS sequence"/>
</dbReference>
<dbReference type="AlphaFoldDB" id="A0A4Q1BBD2"/>
<keyword evidence="3" id="KW-1185">Reference proteome</keyword>
<keyword evidence="1" id="KW-0472">Membrane</keyword>
<evidence type="ECO:0000256" key="1">
    <source>
        <dbReference type="SAM" id="Phobius"/>
    </source>
</evidence>
<evidence type="ECO:0000313" key="3">
    <source>
        <dbReference type="Proteomes" id="UP000289152"/>
    </source>
</evidence>
<evidence type="ECO:0000313" key="2">
    <source>
        <dbReference type="EMBL" id="RXK35036.1"/>
    </source>
</evidence>
<protein>
    <submittedName>
        <fullName evidence="2">Uncharacterized protein</fullName>
    </submittedName>
</protein>
<keyword evidence="1" id="KW-1133">Transmembrane helix</keyword>
<dbReference type="EMBL" id="SDIL01000163">
    <property type="protein sequence ID" value="RXK35036.1"/>
    <property type="molecule type" value="Genomic_DNA"/>
</dbReference>
<gene>
    <name evidence="2" type="ORF">M231_07714</name>
</gene>
<accession>A0A4Q1BBD2</accession>
<organism evidence="2 3">
    <name type="scientific">Tremella mesenterica</name>
    <name type="common">Jelly fungus</name>
    <dbReference type="NCBI Taxonomy" id="5217"/>
    <lineage>
        <taxon>Eukaryota</taxon>
        <taxon>Fungi</taxon>
        <taxon>Dikarya</taxon>
        <taxon>Basidiomycota</taxon>
        <taxon>Agaricomycotina</taxon>
        <taxon>Tremellomycetes</taxon>
        <taxon>Tremellales</taxon>
        <taxon>Tremellaceae</taxon>
        <taxon>Tremella</taxon>
    </lineage>
</organism>
<dbReference type="VEuPathDB" id="FungiDB:TREMEDRAFT_64118"/>
<feature type="transmembrane region" description="Helical" evidence="1">
    <location>
        <begin position="15"/>
        <end position="36"/>
    </location>
</feature>